<keyword evidence="6 8" id="KW-0472">Membrane</keyword>
<keyword evidence="4" id="KW-0813">Transport</keyword>
<reference evidence="9" key="2">
    <citation type="journal article" date="2023" name="Microbiome">
        <title>Synthase-selected sorting approach identifies a beta-lactone synthase in a nudibranch symbiotic bacterium.</title>
        <authorList>
            <person name="Dzunkova M."/>
            <person name="La Clair J.J."/>
            <person name="Tyml T."/>
            <person name="Doud D."/>
            <person name="Schulz F."/>
            <person name="Piquer-Esteban S."/>
            <person name="Porcel Sanchis D."/>
            <person name="Osborn A."/>
            <person name="Robinson D."/>
            <person name="Louie K.B."/>
            <person name="Bowen B.P."/>
            <person name="Bowers R.M."/>
            <person name="Lee J."/>
            <person name="Arnau V."/>
            <person name="Diaz-Villanueva W."/>
            <person name="Stepanauskas R."/>
            <person name="Gosliner T."/>
            <person name="Date S.V."/>
            <person name="Northen T.R."/>
            <person name="Cheng J.F."/>
            <person name="Burkart M.D."/>
            <person name="Woyke T."/>
        </authorList>
    </citation>
    <scope>NUCLEOTIDE SEQUENCE</scope>
    <source>
        <strain evidence="9">Df01</strain>
    </source>
</reference>
<keyword evidence="5 8" id="KW-1133">Transmembrane helix</keyword>
<proteinExistence type="predicted"/>
<keyword evidence="4" id="KW-0249">Electron transport</keyword>
<evidence type="ECO:0000256" key="1">
    <source>
        <dbReference type="ARBA" id="ARBA00004651"/>
    </source>
</evidence>
<dbReference type="Pfam" id="PF02600">
    <property type="entry name" value="DsbB"/>
    <property type="match status" value="1"/>
</dbReference>
<dbReference type="Proteomes" id="UP001168167">
    <property type="component" value="Unassembled WGS sequence"/>
</dbReference>
<evidence type="ECO:0000256" key="8">
    <source>
        <dbReference type="SAM" id="Phobius"/>
    </source>
</evidence>
<keyword evidence="3 8" id="KW-0812">Transmembrane</keyword>
<protein>
    <submittedName>
        <fullName evidence="9">Disulfide bond formation protein B</fullName>
    </submittedName>
</protein>
<keyword evidence="2" id="KW-1003">Cell membrane</keyword>
<evidence type="ECO:0000256" key="4">
    <source>
        <dbReference type="ARBA" id="ARBA00022982"/>
    </source>
</evidence>
<dbReference type="InterPro" id="IPR023380">
    <property type="entry name" value="DsbB-like_sf"/>
</dbReference>
<comment type="caution">
    <text evidence="9">The sequence shown here is derived from an EMBL/GenBank/DDBJ whole genome shotgun (WGS) entry which is preliminary data.</text>
</comment>
<evidence type="ECO:0000256" key="2">
    <source>
        <dbReference type="ARBA" id="ARBA00022475"/>
    </source>
</evidence>
<reference evidence="9" key="1">
    <citation type="submission" date="2022-08" db="EMBL/GenBank/DDBJ databases">
        <authorList>
            <person name="Dzunkova M."/>
            <person name="La Clair J."/>
            <person name="Tyml T."/>
            <person name="Doud D."/>
            <person name="Schulz F."/>
            <person name="Piquer S."/>
            <person name="Porcel Sanchis D."/>
            <person name="Osborn A."/>
            <person name="Robinson D."/>
            <person name="Louie K.B."/>
            <person name="Bowen B.P."/>
            <person name="Bowers R."/>
            <person name="Lee J."/>
            <person name="Arnau Llombart V."/>
            <person name="Diaz Villanueva W."/>
            <person name="Gosliner T."/>
            <person name="Northen T."/>
            <person name="Cheng J.-F."/>
            <person name="Burkart M.D."/>
            <person name="Woyke T."/>
        </authorList>
    </citation>
    <scope>NUCLEOTIDE SEQUENCE</scope>
    <source>
        <strain evidence="9">Df01</strain>
    </source>
</reference>
<evidence type="ECO:0000256" key="6">
    <source>
        <dbReference type="ARBA" id="ARBA00023136"/>
    </source>
</evidence>
<keyword evidence="10" id="KW-1185">Reference proteome</keyword>
<sequence length="158" mass="17541">MSTLRLSFFAGAVLCFASLAIAYFYMERHLLLEPCPLCILDRIVVFVMGCAFLLSAFSGTYRRKVLWSVNLLALALGFVFAGRHVWQQYQPVSESANCLSDGAVAANFTEVIRRAFGAEGDCGAIYWEFLGLSIPELVLILFGVFSVLLAAQLVWLRK</sequence>
<dbReference type="PANTHER" id="PTHR36570">
    <property type="entry name" value="DISULFIDE BOND FORMATION PROTEIN B"/>
    <property type="match status" value="1"/>
</dbReference>
<feature type="transmembrane region" description="Helical" evidence="8">
    <location>
        <begin position="65"/>
        <end position="86"/>
    </location>
</feature>
<gene>
    <name evidence="9" type="ORF">NQX30_05370</name>
</gene>
<evidence type="ECO:0000256" key="5">
    <source>
        <dbReference type="ARBA" id="ARBA00022989"/>
    </source>
</evidence>
<dbReference type="InterPro" id="IPR003752">
    <property type="entry name" value="DiS_bond_form_DsbB/BdbC"/>
</dbReference>
<feature type="transmembrane region" description="Helical" evidence="8">
    <location>
        <begin position="38"/>
        <end position="58"/>
    </location>
</feature>
<dbReference type="PANTHER" id="PTHR36570:SF3">
    <property type="entry name" value="DISULFIDE BOND FORMATION PROTEIN B"/>
    <property type="match status" value="1"/>
</dbReference>
<dbReference type="Gene3D" id="1.20.1550.10">
    <property type="entry name" value="DsbB-like"/>
    <property type="match status" value="1"/>
</dbReference>
<comment type="subcellular location">
    <subcellularLocation>
        <location evidence="1">Cell membrane</location>
        <topology evidence="1">Multi-pass membrane protein</topology>
    </subcellularLocation>
</comment>
<evidence type="ECO:0000256" key="3">
    <source>
        <dbReference type="ARBA" id="ARBA00022692"/>
    </source>
</evidence>
<name>A0ABT7QMF0_9GAMM</name>
<evidence type="ECO:0000256" key="7">
    <source>
        <dbReference type="ARBA" id="ARBA00023284"/>
    </source>
</evidence>
<dbReference type="SUPFAM" id="SSF158442">
    <property type="entry name" value="DsbB-like"/>
    <property type="match status" value="1"/>
</dbReference>
<evidence type="ECO:0000313" key="10">
    <source>
        <dbReference type="Proteomes" id="UP001168167"/>
    </source>
</evidence>
<accession>A0ABT7QMF0</accession>
<dbReference type="EMBL" id="JANQAO010000003">
    <property type="protein sequence ID" value="MDM5147796.1"/>
    <property type="molecule type" value="Genomic_DNA"/>
</dbReference>
<evidence type="ECO:0000313" key="9">
    <source>
        <dbReference type="EMBL" id="MDM5147796.1"/>
    </source>
</evidence>
<keyword evidence="7" id="KW-0676">Redox-active center</keyword>
<feature type="transmembrane region" description="Helical" evidence="8">
    <location>
        <begin position="137"/>
        <end position="156"/>
    </location>
</feature>
<organism evidence="9 10">
    <name type="scientific">Candidatus Doriopsillibacter californiensis</name>
    <dbReference type="NCBI Taxonomy" id="2970740"/>
    <lineage>
        <taxon>Bacteria</taxon>
        <taxon>Pseudomonadati</taxon>
        <taxon>Pseudomonadota</taxon>
        <taxon>Gammaproteobacteria</taxon>
        <taxon>Candidatus Tethybacterales</taxon>
        <taxon>Candidatus Persebacteraceae</taxon>
        <taxon>Candidatus Doriopsillibacter</taxon>
    </lineage>
</organism>
<dbReference type="InterPro" id="IPR050183">
    <property type="entry name" value="DsbB"/>
</dbReference>